<name>A0ABQ4AZZ5_9ACTN</name>
<dbReference type="SFLD" id="SFLDS00003">
    <property type="entry name" value="Haloacid_Dehalogenase"/>
    <property type="match status" value="1"/>
</dbReference>
<dbReference type="PANTHER" id="PTHR43316">
    <property type="entry name" value="HYDROLASE, HALOACID DELAHOGENASE-RELATED"/>
    <property type="match status" value="1"/>
</dbReference>
<dbReference type="SFLD" id="SFLDG01129">
    <property type="entry name" value="C1.5:_HAD__Beta-PGM__Phosphata"/>
    <property type="match status" value="1"/>
</dbReference>
<dbReference type="Pfam" id="PF00702">
    <property type="entry name" value="Hydrolase"/>
    <property type="match status" value="1"/>
</dbReference>
<dbReference type="EMBL" id="BOMS01000003">
    <property type="protein sequence ID" value="GIE64004.1"/>
    <property type="molecule type" value="Genomic_DNA"/>
</dbReference>
<keyword evidence="3" id="KW-1185">Reference proteome</keyword>
<comment type="caution">
    <text evidence="2">The sequence shown here is derived from an EMBL/GenBank/DDBJ whole genome shotgun (WGS) entry which is preliminary data.</text>
</comment>
<dbReference type="RefSeq" id="WP_203823318.1">
    <property type="nucleotide sequence ID" value="NZ_BAAATY010000009.1"/>
</dbReference>
<reference evidence="2 3" key="1">
    <citation type="submission" date="2021-01" db="EMBL/GenBank/DDBJ databases">
        <title>Whole genome shotgun sequence of Actinoplanes palleronii NBRC 14916.</title>
        <authorList>
            <person name="Komaki H."/>
            <person name="Tamura T."/>
        </authorList>
    </citation>
    <scope>NUCLEOTIDE SEQUENCE [LARGE SCALE GENOMIC DNA]</scope>
    <source>
        <strain evidence="2 3">NBRC 14916</strain>
    </source>
</reference>
<gene>
    <name evidence="2" type="ORF">Apa02nite_001120</name>
</gene>
<evidence type="ECO:0000256" key="1">
    <source>
        <dbReference type="ARBA" id="ARBA00022801"/>
    </source>
</evidence>
<dbReference type="InterPro" id="IPR006439">
    <property type="entry name" value="HAD-SF_hydro_IA"/>
</dbReference>
<dbReference type="SUPFAM" id="SSF56784">
    <property type="entry name" value="HAD-like"/>
    <property type="match status" value="1"/>
</dbReference>
<keyword evidence="1" id="KW-0378">Hydrolase</keyword>
<dbReference type="PRINTS" id="PR00413">
    <property type="entry name" value="HADHALOGNASE"/>
</dbReference>
<proteinExistence type="predicted"/>
<dbReference type="Gene3D" id="3.40.50.1000">
    <property type="entry name" value="HAD superfamily/HAD-like"/>
    <property type="match status" value="1"/>
</dbReference>
<dbReference type="NCBIfam" id="TIGR01549">
    <property type="entry name" value="HAD-SF-IA-v1"/>
    <property type="match status" value="1"/>
</dbReference>
<dbReference type="NCBIfam" id="TIGR01509">
    <property type="entry name" value="HAD-SF-IA-v3"/>
    <property type="match status" value="1"/>
</dbReference>
<evidence type="ECO:0000313" key="2">
    <source>
        <dbReference type="EMBL" id="GIE64004.1"/>
    </source>
</evidence>
<sequence>MAAHADVRLTIFDAFNTIVLPRAGQHGTFATGLQRRGVPSSTLPELQRLSEGLVHRDPSASRSSYLAWCANTLDEVAALGVTTGSAPLIVPALEQLHPGRMAPLPGVMELLAELRDRGVKVAVCSNWSWDLEDDLADCGLLDMVDVVVSSARAGLRKPQPEIYRRVLAAAGATSQSALFVGDSLAADVLGPASAGIRAVHLVRSHRPSTARLQIKDIADVRQFTAVPRQRRRRDL</sequence>
<accession>A0ABQ4AZZ5</accession>
<dbReference type="InterPro" id="IPR023214">
    <property type="entry name" value="HAD_sf"/>
</dbReference>
<dbReference type="InterPro" id="IPR051540">
    <property type="entry name" value="S-2-haloacid_dehalogenase"/>
</dbReference>
<protein>
    <submittedName>
        <fullName evidence="2">Uncharacterized protein</fullName>
    </submittedName>
</protein>
<organism evidence="2 3">
    <name type="scientific">Actinoplanes palleronii</name>
    <dbReference type="NCBI Taxonomy" id="113570"/>
    <lineage>
        <taxon>Bacteria</taxon>
        <taxon>Bacillati</taxon>
        <taxon>Actinomycetota</taxon>
        <taxon>Actinomycetes</taxon>
        <taxon>Micromonosporales</taxon>
        <taxon>Micromonosporaceae</taxon>
        <taxon>Actinoplanes</taxon>
    </lineage>
</organism>
<dbReference type="Proteomes" id="UP000624709">
    <property type="component" value="Unassembled WGS sequence"/>
</dbReference>
<evidence type="ECO:0000313" key="3">
    <source>
        <dbReference type="Proteomes" id="UP000624709"/>
    </source>
</evidence>
<dbReference type="InterPro" id="IPR036412">
    <property type="entry name" value="HAD-like_sf"/>
</dbReference>